<evidence type="ECO:0000313" key="2">
    <source>
        <dbReference type="EMBL" id="QHT95401.1"/>
    </source>
</evidence>
<evidence type="ECO:0000259" key="1">
    <source>
        <dbReference type="Pfam" id="PF01764"/>
    </source>
</evidence>
<proteinExistence type="predicted"/>
<dbReference type="InterPro" id="IPR051218">
    <property type="entry name" value="Sec_MonoDiacylglyc_Lipase"/>
</dbReference>
<name>A0A6C0IQD1_9ZZZZ</name>
<reference evidence="2" key="1">
    <citation type="journal article" date="2020" name="Nature">
        <title>Giant virus diversity and host interactions through global metagenomics.</title>
        <authorList>
            <person name="Schulz F."/>
            <person name="Roux S."/>
            <person name="Paez-Espino D."/>
            <person name="Jungbluth S."/>
            <person name="Walsh D.A."/>
            <person name="Denef V.J."/>
            <person name="McMahon K.D."/>
            <person name="Konstantinidis K.T."/>
            <person name="Eloe-Fadrosh E.A."/>
            <person name="Kyrpides N.C."/>
            <person name="Woyke T."/>
        </authorList>
    </citation>
    <scope>NUCLEOTIDE SEQUENCE</scope>
    <source>
        <strain evidence="2">GVMAG-M-3300024261-8</strain>
    </source>
</reference>
<dbReference type="PANTHER" id="PTHR45856">
    <property type="entry name" value="ALPHA/BETA-HYDROLASES SUPERFAMILY PROTEIN"/>
    <property type="match status" value="1"/>
</dbReference>
<accession>A0A6C0IQD1</accession>
<dbReference type="InterPro" id="IPR029058">
    <property type="entry name" value="AB_hydrolase_fold"/>
</dbReference>
<sequence length="292" mass="34164">MSSNQEQTLISHETTMDLIRLTMLIYNYGKEFVFETSMDSDFKEFITRIVDTYMDSDELSLLRKTAIRDIQESNEHMELCEFISDSETDIQAGIVLNHNKKQLCVVFRGSESIKDWYYDFQISKHMLHNDIKVHSGFYNQLHDTSVYEKIVNKVKSILTTYTDYHIYITGHSLGGALCTLFGYLLSHEFEYQVTVVSFASPRVGNSYWKAAFEEKSNLSHYRITNNRDIVTATPSYNYRHVGTDIHVYKDSYKVASTEVKYCCNFSCIFANHWSVSDHNCDLYYSHIKDNKW</sequence>
<organism evidence="2">
    <name type="scientific">viral metagenome</name>
    <dbReference type="NCBI Taxonomy" id="1070528"/>
    <lineage>
        <taxon>unclassified sequences</taxon>
        <taxon>metagenomes</taxon>
        <taxon>organismal metagenomes</taxon>
    </lineage>
</organism>
<dbReference type="InterPro" id="IPR002921">
    <property type="entry name" value="Fungal_lipase-type"/>
</dbReference>
<dbReference type="CDD" id="cd00519">
    <property type="entry name" value="Lipase_3"/>
    <property type="match status" value="1"/>
</dbReference>
<dbReference type="SUPFAM" id="SSF53474">
    <property type="entry name" value="alpha/beta-Hydrolases"/>
    <property type="match status" value="1"/>
</dbReference>
<protein>
    <recommendedName>
        <fullName evidence="1">Fungal lipase-type domain-containing protein</fullName>
    </recommendedName>
</protein>
<feature type="domain" description="Fungal lipase-type" evidence="1">
    <location>
        <begin position="105"/>
        <end position="235"/>
    </location>
</feature>
<dbReference type="EMBL" id="MN740240">
    <property type="protein sequence ID" value="QHT95401.1"/>
    <property type="molecule type" value="Genomic_DNA"/>
</dbReference>
<dbReference type="AlphaFoldDB" id="A0A6C0IQD1"/>
<dbReference type="GO" id="GO:0006629">
    <property type="term" value="P:lipid metabolic process"/>
    <property type="evidence" value="ECO:0007669"/>
    <property type="project" value="InterPro"/>
</dbReference>
<dbReference type="Pfam" id="PF01764">
    <property type="entry name" value="Lipase_3"/>
    <property type="match status" value="1"/>
</dbReference>
<dbReference type="Gene3D" id="3.40.50.1820">
    <property type="entry name" value="alpha/beta hydrolase"/>
    <property type="match status" value="1"/>
</dbReference>
<dbReference type="PANTHER" id="PTHR45856:SF11">
    <property type="entry name" value="FUNGAL LIPASE-LIKE DOMAIN-CONTAINING PROTEIN"/>
    <property type="match status" value="1"/>
</dbReference>